<evidence type="ECO:0000256" key="3">
    <source>
        <dbReference type="ARBA" id="ARBA00022801"/>
    </source>
</evidence>
<organism evidence="4 5">
    <name type="scientific">Pristionchus pacificus</name>
    <name type="common">Parasitic nematode worm</name>
    <dbReference type="NCBI Taxonomy" id="54126"/>
    <lineage>
        <taxon>Eukaryota</taxon>
        <taxon>Metazoa</taxon>
        <taxon>Ecdysozoa</taxon>
        <taxon>Nematoda</taxon>
        <taxon>Chromadorea</taxon>
        <taxon>Rhabditida</taxon>
        <taxon>Rhabditina</taxon>
        <taxon>Diplogasteromorpha</taxon>
        <taxon>Diplogasteroidea</taxon>
        <taxon>Neodiplogasteridae</taxon>
        <taxon>Pristionchus</taxon>
    </lineage>
</organism>
<keyword evidence="3" id="KW-0378">Hydrolase</keyword>
<accession>A0A8R1Y892</accession>
<name>A0A2A6BPX2_PRIPA</name>
<dbReference type="PROSITE" id="PS00122">
    <property type="entry name" value="CARBOXYLESTERASE_B_1"/>
    <property type="match status" value="1"/>
</dbReference>
<dbReference type="PANTHER" id="PTHR44590:SF3">
    <property type="entry name" value="CARBOXYLESTERASE TYPE B DOMAIN-CONTAINING PROTEIN"/>
    <property type="match status" value="1"/>
</dbReference>
<evidence type="ECO:0000256" key="2">
    <source>
        <dbReference type="ARBA" id="ARBA00022487"/>
    </source>
</evidence>
<dbReference type="Gene3D" id="3.40.50.1820">
    <property type="entry name" value="alpha/beta hydrolase"/>
    <property type="match status" value="1"/>
</dbReference>
<reference evidence="4" key="2">
    <citation type="submission" date="2022-06" db="UniProtKB">
        <authorList>
            <consortium name="EnsemblMetazoa"/>
        </authorList>
    </citation>
    <scope>IDENTIFICATION</scope>
    <source>
        <strain evidence="4">PS312</strain>
    </source>
</reference>
<comment type="similarity">
    <text evidence="1">Belongs to the type-B carboxylesterase/lipase family.</text>
</comment>
<dbReference type="Proteomes" id="UP000005239">
    <property type="component" value="Unassembled WGS sequence"/>
</dbReference>
<dbReference type="GO" id="GO:0052689">
    <property type="term" value="F:carboxylic ester hydrolase activity"/>
    <property type="evidence" value="ECO:0007669"/>
    <property type="project" value="UniProtKB-KW"/>
</dbReference>
<dbReference type="EnsemblMetazoa" id="PPA00898.1">
    <property type="protein sequence ID" value="PPA00898.1"/>
    <property type="gene ID" value="WBGene00090452"/>
</dbReference>
<dbReference type="InterPro" id="IPR002018">
    <property type="entry name" value="CarbesteraseB"/>
</dbReference>
<reference evidence="5" key="1">
    <citation type="journal article" date="2008" name="Nat. Genet.">
        <title>The Pristionchus pacificus genome provides a unique perspective on nematode lifestyle and parasitism.</title>
        <authorList>
            <person name="Dieterich C."/>
            <person name="Clifton S.W."/>
            <person name="Schuster L.N."/>
            <person name="Chinwalla A."/>
            <person name="Delehaunty K."/>
            <person name="Dinkelacker I."/>
            <person name="Fulton L."/>
            <person name="Fulton R."/>
            <person name="Godfrey J."/>
            <person name="Minx P."/>
            <person name="Mitreva M."/>
            <person name="Roeseler W."/>
            <person name="Tian H."/>
            <person name="Witte H."/>
            <person name="Yang S.P."/>
            <person name="Wilson R.K."/>
            <person name="Sommer R.J."/>
        </authorList>
    </citation>
    <scope>NUCLEOTIDE SEQUENCE [LARGE SCALE GENOMIC DNA]</scope>
    <source>
        <strain evidence="5">PS312</strain>
    </source>
</reference>
<proteinExistence type="inferred from homology"/>
<gene>
    <name evidence="4" type="primary">WBGene00090452</name>
</gene>
<sequence length="1150" mass="128941">MGGSFLFFLLIFVSLTLKNCNADCQIGEPENFMKTFVADRCMEKKVGMEHCRFHIVHEHSSNETSPYTRLLKNEKTGVDVECGVEAHTEGTGVVVGDACSRLLTEDLKLNCKDGEGKDECLREIECVCTGNKCTTTIGMAYIAAKLQGAPLQSEELALYRFSIYESLTTDGSLNPENYAARHNSSKATTFNPRIHSKRELFGHLRKMFLAICCIIIATAAFYKKVSGWINKLNGKKRKTAKVVQPRLSREAVAESPEDARIEEYLRGDHLLFEWTRPQQLLTPFVCFPKGFGIDQERITEVEEKPVRCNQTKEYLIVSAIVILAVKQINGKSSLNQPNKCLEEDVEKEYCRFHIVHDHSPNLAKSPEVRIFKSGKTDTDGFECGKPAHTEATGTVEGDACSRITTEQLELNCKPGDDYDECLRKIQCVCTGKNCTSKVALTYIAAKLQGAPLQSDQLALFRFSIYESLTTDGSLNPENYAARHNSSKATTFNPRIHSKRELFGHLRKMFLAICCIIIATAAFYKKVSRWINKLNGKKRKTAKVVQPRLSREAVAKSPEDARIEEYLRGDHLLFEWTRPQQLLTPFVCFPKGFGIDQERITEVEEKPDIPGMGTSQSSPVPDSRIVETEYGRVQGRRLIAEGDRQVDAFQGIPYAKAPVGELRFKKPQPPDRWEDVLDTKKWGPRAVQKDVFTFGLWKMGPRSEDCLRLNIFAPCWTPPEGGFAVMVFVHGGGFAMGGSNVYGDRSICETLCQKDVIVVSIQYRLGYLGFWTTGDDACPSNLGLWDQTAALQWIQSNIGAFGGNKDNVTVMGQSAGGVSVDLLALSPHSSGLFHKVIPMGGNATARWAFAPSMQKVCERRAKKMKIQEWTDNKHLMEQLRALPASAFEISMFGAELIDGADLECTPVIDGDFLPVPVDELRKIAAPKPMMTGVAKLEALMFLLMAKKTPGKVRKAATKAVPEHVPNREEEIENLIREYIDLDTAKGKKAVHRALHEVHSDFATNAATLKMIKDTLATHPDNPVYSYVFAYLNPKSYGPLRWYLSVVEATHGMELPYLFGKSLMLKFDFNESDREMCDIFSSAFTNFAKYGNPNGPVSSSSSLPIEWERATIEHTERHYMFDKEFRNEDSYFNGRPSKLLQLRESTLEAPKI</sequence>
<dbReference type="InterPro" id="IPR019826">
    <property type="entry name" value="Carboxylesterase_B_AS"/>
</dbReference>
<keyword evidence="2" id="KW-0719">Serine esterase</keyword>
<dbReference type="AlphaFoldDB" id="A0A2A6BPX2"/>
<dbReference type="SUPFAM" id="SSF53474">
    <property type="entry name" value="alpha/beta-Hydrolases"/>
    <property type="match status" value="1"/>
</dbReference>
<dbReference type="Pfam" id="PF00135">
    <property type="entry name" value="COesterase"/>
    <property type="match status" value="1"/>
</dbReference>
<dbReference type="InterPro" id="IPR029058">
    <property type="entry name" value="AB_hydrolase_fold"/>
</dbReference>
<keyword evidence="5" id="KW-1185">Reference proteome</keyword>
<evidence type="ECO:0000256" key="1">
    <source>
        <dbReference type="ARBA" id="ARBA00005964"/>
    </source>
</evidence>
<accession>A0A2A6BPX2</accession>
<evidence type="ECO:0000313" key="5">
    <source>
        <dbReference type="Proteomes" id="UP000005239"/>
    </source>
</evidence>
<dbReference type="PANTHER" id="PTHR44590">
    <property type="entry name" value="CARBOXYLIC ESTER HYDROLASE-RELATED"/>
    <property type="match status" value="1"/>
</dbReference>
<protein>
    <submittedName>
        <fullName evidence="4">Hydrolase</fullName>
    </submittedName>
</protein>
<dbReference type="OrthoDB" id="5858304at2759"/>
<evidence type="ECO:0000313" key="4">
    <source>
        <dbReference type="EnsemblMetazoa" id="PPA00898.1"/>
    </source>
</evidence>